<dbReference type="EMBL" id="RBXN01000003">
    <property type="protein sequence ID" value="RKT59170.1"/>
    <property type="molecule type" value="Genomic_DNA"/>
</dbReference>
<proteinExistence type="predicted"/>
<keyword evidence="4" id="KW-1185">Reference proteome</keyword>
<evidence type="ECO:0000256" key="1">
    <source>
        <dbReference type="SAM" id="Phobius"/>
    </source>
</evidence>
<protein>
    <submittedName>
        <fullName evidence="3">Peptidoglycan/LPS O-acetylase OafA/YrhL</fullName>
    </submittedName>
</protein>
<dbReference type="GO" id="GO:0000271">
    <property type="term" value="P:polysaccharide biosynthetic process"/>
    <property type="evidence" value="ECO:0007669"/>
    <property type="project" value="TreeGrafter"/>
</dbReference>
<keyword evidence="1" id="KW-1133">Transmembrane helix</keyword>
<dbReference type="AlphaFoldDB" id="A0A495WD51"/>
<gene>
    <name evidence="3" type="ORF">BC742_1319</name>
</gene>
<feature type="domain" description="Acyltransferase 3" evidence="2">
    <location>
        <begin position="39"/>
        <end position="350"/>
    </location>
</feature>
<evidence type="ECO:0000313" key="4">
    <source>
        <dbReference type="Proteomes" id="UP000269493"/>
    </source>
</evidence>
<dbReference type="InterPro" id="IPR050879">
    <property type="entry name" value="Acyltransferase_3"/>
</dbReference>
<feature type="transmembrane region" description="Helical" evidence="1">
    <location>
        <begin position="277"/>
        <end position="295"/>
    </location>
</feature>
<sequence length="367" mass="42975">MRYFLRDTHYSIVFIWVGMRTSGKLWIGKSAGEVIQGENSFDIIRYFLSFAVLVGHFRVITGIPYYFPMSSVDAVHGFFILSGFLVFYSYMRNPDIRHYIERRTRRILPPYVFIVTLCWMGGVLVSTLPVGEYLFSAQLWKYIVANYSFLNFIEPALPGCFQGEAVNGSLWTMKVEILLYITVPIVYYLMKRFRSFPVFIVIFIFSTLYNELFYYLNEKTGNEIFGILKRQVGGQLLYFYSGTLVLLCFDYFRRYIKFLFPVAVLVCYFRYDVPLLIYVEPLAFAVVLIGCAYYIKWFVFMRKFGNVAYGIYLFHFPVIQLSVWLGINEKSHILCFAFCVAGTLLLSILSWLLLEKPILSNRMFSSK</sequence>
<feature type="transmembrane region" description="Helical" evidence="1">
    <location>
        <begin position="171"/>
        <end position="189"/>
    </location>
</feature>
<dbReference type="GO" id="GO:0016020">
    <property type="term" value="C:membrane"/>
    <property type="evidence" value="ECO:0007669"/>
    <property type="project" value="TreeGrafter"/>
</dbReference>
<organism evidence="3 4">
    <name type="scientific">Coprobacter fastidiosus NSB1 = JCM 33896</name>
    <dbReference type="NCBI Taxonomy" id="1349822"/>
    <lineage>
        <taxon>Bacteria</taxon>
        <taxon>Pseudomonadati</taxon>
        <taxon>Bacteroidota</taxon>
        <taxon>Bacteroidia</taxon>
        <taxon>Bacteroidales</taxon>
        <taxon>Barnesiellaceae</taxon>
        <taxon>Coprobacter</taxon>
    </lineage>
</organism>
<dbReference type="GO" id="GO:0016747">
    <property type="term" value="F:acyltransferase activity, transferring groups other than amino-acyl groups"/>
    <property type="evidence" value="ECO:0007669"/>
    <property type="project" value="InterPro"/>
</dbReference>
<reference evidence="3 4" key="1">
    <citation type="submission" date="2018-10" db="EMBL/GenBank/DDBJ databases">
        <title>Genomic Encyclopedia of Archaeal and Bacterial Type Strains, Phase II (KMG-II): from individual species to whole genera.</title>
        <authorList>
            <person name="Goeker M."/>
        </authorList>
    </citation>
    <scope>NUCLEOTIDE SEQUENCE [LARGE SCALE GENOMIC DNA]</scope>
    <source>
        <strain evidence="3 4">NSB1</strain>
    </source>
</reference>
<dbReference type="PANTHER" id="PTHR23028">
    <property type="entry name" value="ACETYLTRANSFERASE"/>
    <property type="match status" value="1"/>
</dbReference>
<keyword evidence="1" id="KW-0812">Transmembrane</keyword>
<feature type="transmembrane region" description="Helical" evidence="1">
    <location>
        <begin position="333"/>
        <end position="354"/>
    </location>
</feature>
<feature type="transmembrane region" description="Helical" evidence="1">
    <location>
        <begin position="228"/>
        <end position="248"/>
    </location>
</feature>
<accession>A0A495WD51</accession>
<keyword evidence="1" id="KW-0472">Membrane</keyword>
<evidence type="ECO:0000313" key="3">
    <source>
        <dbReference type="EMBL" id="RKT59170.1"/>
    </source>
</evidence>
<dbReference type="PANTHER" id="PTHR23028:SF53">
    <property type="entry name" value="ACYL_TRANSF_3 DOMAIN-CONTAINING PROTEIN"/>
    <property type="match status" value="1"/>
</dbReference>
<dbReference type="Pfam" id="PF01757">
    <property type="entry name" value="Acyl_transf_3"/>
    <property type="match status" value="1"/>
</dbReference>
<feature type="transmembrane region" description="Helical" evidence="1">
    <location>
        <begin position="307"/>
        <end position="327"/>
    </location>
</feature>
<feature type="transmembrane region" description="Helical" evidence="1">
    <location>
        <begin position="255"/>
        <end position="271"/>
    </location>
</feature>
<name>A0A495WD51_9BACT</name>
<comment type="caution">
    <text evidence="3">The sequence shown here is derived from an EMBL/GenBank/DDBJ whole genome shotgun (WGS) entry which is preliminary data.</text>
</comment>
<evidence type="ECO:0000259" key="2">
    <source>
        <dbReference type="Pfam" id="PF01757"/>
    </source>
</evidence>
<feature type="transmembrane region" description="Helical" evidence="1">
    <location>
        <begin position="111"/>
        <end position="131"/>
    </location>
</feature>
<feature type="transmembrane region" description="Helical" evidence="1">
    <location>
        <begin position="196"/>
        <end position="216"/>
    </location>
</feature>
<dbReference type="Proteomes" id="UP000269493">
    <property type="component" value="Unassembled WGS sequence"/>
</dbReference>
<feature type="transmembrane region" description="Helical" evidence="1">
    <location>
        <begin position="46"/>
        <end position="68"/>
    </location>
</feature>
<feature type="transmembrane region" description="Helical" evidence="1">
    <location>
        <begin position="74"/>
        <end position="91"/>
    </location>
</feature>
<dbReference type="InterPro" id="IPR002656">
    <property type="entry name" value="Acyl_transf_3_dom"/>
</dbReference>